<organism evidence="1 2">
    <name type="scientific">Trichonephila inaurata madagascariensis</name>
    <dbReference type="NCBI Taxonomy" id="2747483"/>
    <lineage>
        <taxon>Eukaryota</taxon>
        <taxon>Metazoa</taxon>
        <taxon>Ecdysozoa</taxon>
        <taxon>Arthropoda</taxon>
        <taxon>Chelicerata</taxon>
        <taxon>Arachnida</taxon>
        <taxon>Araneae</taxon>
        <taxon>Araneomorphae</taxon>
        <taxon>Entelegynae</taxon>
        <taxon>Araneoidea</taxon>
        <taxon>Nephilidae</taxon>
        <taxon>Trichonephila</taxon>
        <taxon>Trichonephila inaurata</taxon>
    </lineage>
</organism>
<evidence type="ECO:0000313" key="2">
    <source>
        <dbReference type="Proteomes" id="UP000886998"/>
    </source>
</evidence>
<name>A0A8X6WYV2_9ARAC</name>
<dbReference type="Proteomes" id="UP000886998">
    <property type="component" value="Unassembled WGS sequence"/>
</dbReference>
<protein>
    <submittedName>
        <fullName evidence="1">Uncharacterized protein</fullName>
    </submittedName>
</protein>
<gene>
    <name evidence="1" type="ORF">TNIN_107221</name>
</gene>
<dbReference type="EMBL" id="BMAV01003857">
    <property type="protein sequence ID" value="GFY43775.1"/>
    <property type="molecule type" value="Genomic_DNA"/>
</dbReference>
<proteinExistence type="predicted"/>
<sequence length="98" mass="11009">MFLKSVVFWDLRKGRARRTPGACFLSGASNEGRVALRAPDRDALAIFFPAGRGYQEMRSVFAACLRMLGYSAGHLLRLRSCSEEVVGKEKKNHKFLDD</sequence>
<dbReference type="AlphaFoldDB" id="A0A8X6WYV2"/>
<reference evidence="1" key="1">
    <citation type="submission" date="2020-08" db="EMBL/GenBank/DDBJ databases">
        <title>Multicomponent nature underlies the extraordinary mechanical properties of spider dragline silk.</title>
        <authorList>
            <person name="Kono N."/>
            <person name="Nakamura H."/>
            <person name="Mori M."/>
            <person name="Yoshida Y."/>
            <person name="Ohtoshi R."/>
            <person name="Malay A.D."/>
            <person name="Moran D.A.P."/>
            <person name="Tomita M."/>
            <person name="Numata K."/>
            <person name="Arakawa K."/>
        </authorList>
    </citation>
    <scope>NUCLEOTIDE SEQUENCE</scope>
</reference>
<keyword evidence="2" id="KW-1185">Reference proteome</keyword>
<evidence type="ECO:0000313" key="1">
    <source>
        <dbReference type="EMBL" id="GFY43775.1"/>
    </source>
</evidence>
<comment type="caution">
    <text evidence="1">The sequence shown here is derived from an EMBL/GenBank/DDBJ whole genome shotgun (WGS) entry which is preliminary data.</text>
</comment>
<accession>A0A8X6WYV2</accession>